<dbReference type="Proteomes" id="UP000594195">
    <property type="component" value="Chromosome"/>
</dbReference>
<evidence type="ECO:0000256" key="1">
    <source>
        <dbReference type="SAM" id="Phobius"/>
    </source>
</evidence>
<gene>
    <name evidence="3" type="ORF">Q73A0000_13255</name>
</gene>
<evidence type="ECO:0000259" key="2">
    <source>
        <dbReference type="PROSITE" id="PS50164"/>
    </source>
</evidence>
<dbReference type="EMBL" id="CP040442">
    <property type="protein sequence ID" value="QOW12001.1"/>
    <property type="molecule type" value="Genomic_DNA"/>
</dbReference>
<name>A0A7M2YCZ8_9FLAO</name>
<dbReference type="Pfam" id="PF01541">
    <property type="entry name" value="GIY-YIG"/>
    <property type="match status" value="1"/>
</dbReference>
<dbReference type="KEGG" id="kfa:Q73A0000_13255"/>
<evidence type="ECO:0000313" key="3">
    <source>
        <dbReference type="EMBL" id="QOW12001.1"/>
    </source>
</evidence>
<keyword evidence="1" id="KW-1133">Transmembrane helix</keyword>
<feature type="transmembrane region" description="Helical" evidence="1">
    <location>
        <begin position="7"/>
        <end position="24"/>
    </location>
</feature>
<dbReference type="PROSITE" id="PS50164">
    <property type="entry name" value="GIY_YIG"/>
    <property type="match status" value="1"/>
</dbReference>
<evidence type="ECO:0000313" key="4">
    <source>
        <dbReference type="Proteomes" id="UP000594195"/>
    </source>
</evidence>
<keyword evidence="1" id="KW-0812">Transmembrane</keyword>
<keyword evidence="4" id="KW-1185">Reference proteome</keyword>
<dbReference type="AlphaFoldDB" id="A0A7M2YCZ8"/>
<keyword evidence="1" id="KW-0472">Membrane</keyword>
<accession>A0A7M2YCZ8</accession>
<organism evidence="3 4">
    <name type="scientific">Kaistella flava</name>
    <name type="common">ex Peng et al. 2021</name>
    <dbReference type="NCBI Taxonomy" id="2038776"/>
    <lineage>
        <taxon>Bacteria</taxon>
        <taxon>Pseudomonadati</taxon>
        <taxon>Bacteroidota</taxon>
        <taxon>Flavobacteriia</taxon>
        <taxon>Flavobacteriales</taxon>
        <taxon>Weeksellaceae</taxon>
        <taxon>Chryseobacterium group</taxon>
        <taxon>Kaistella</taxon>
    </lineage>
</organism>
<reference evidence="3 4" key="1">
    <citation type="submission" date="2019-05" db="EMBL/GenBank/DDBJ databases">
        <title>Chryseobacterium sp. isolated from King George Island, maritime Antarctica.</title>
        <authorList>
            <person name="Peng X."/>
        </authorList>
    </citation>
    <scope>NUCLEOTIDE SEQUENCE [LARGE SCALE GENOMIC DNA]</scope>
    <source>
        <strain evidence="3 4">7-3A</strain>
    </source>
</reference>
<sequence>MIHNEKIFYLHIIFVELHIYYVGYTSNIKKRVAEHNESDKNTFTSKHRPWVLKGYFDVNGTEANAIGIEKFIKKQKSSKFIERLLEEETVFSGVLAQLVRVPKLRN</sequence>
<protein>
    <submittedName>
        <fullName evidence="3">GIY-YIG nuclease family protein</fullName>
    </submittedName>
</protein>
<feature type="domain" description="GIY-YIG" evidence="2">
    <location>
        <begin position="1"/>
        <end position="82"/>
    </location>
</feature>
<proteinExistence type="predicted"/>
<dbReference type="InterPro" id="IPR035901">
    <property type="entry name" value="GIY-YIG_endonuc_sf"/>
</dbReference>
<dbReference type="SUPFAM" id="SSF82771">
    <property type="entry name" value="GIY-YIG endonuclease"/>
    <property type="match status" value="1"/>
</dbReference>
<dbReference type="InterPro" id="IPR000305">
    <property type="entry name" value="GIY-YIG_endonuc"/>
</dbReference>
<dbReference type="Gene3D" id="3.40.1440.10">
    <property type="entry name" value="GIY-YIG endonuclease"/>
    <property type="match status" value="1"/>
</dbReference>